<dbReference type="InterPro" id="IPR036890">
    <property type="entry name" value="HATPase_C_sf"/>
</dbReference>
<dbReference type="SMART" id="SM00388">
    <property type="entry name" value="HisKA"/>
    <property type="match status" value="1"/>
</dbReference>
<keyword evidence="7 13" id="KW-0812">Transmembrane</keyword>
<feature type="transmembrane region" description="Helical" evidence="13">
    <location>
        <begin position="83"/>
        <end position="102"/>
    </location>
</feature>
<dbReference type="PANTHER" id="PTHR43047">
    <property type="entry name" value="TWO-COMPONENT HISTIDINE PROTEIN KINASE"/>
    <property type="match status" value="1"/>
</dbReference>
<dbReference type="EMBL" id="JAFCMP010000536">
    <property type="protein sequence ID" value="KAG5176577.1"/>
    <property type="molecule type" value="Genomic_DNA"/>
</dbReference>
<dbReference type="PANTHER" id="PTHR43047:SF72">
    <property type="entry name" value="OSMOSENSING HISTIDINE PROTEIN KINASE SLN1"/>
    <property type="match status" value="1"/>
</dbReference>
<dbReference type="Gene3D" id="1.10.287.130">
    <property type="match status" value="1"/>
</dbReference>
<keyword evidence="4" id="KW-1003">Cell membrane</keyword>
<keyword evidence="6" id="KW-0808">Transferase</keyword>
<keyword evidence="17" id="KW-1185">Reference proteome</keyword>
<dbReference type="InterPro" id="IPR007895">
    <property type="entry name" value="MASE1"/>
</dbReference>
<feature type="compositionally biased region" description="Basic and acidic residues" evidence="12">
    <location>
        <begin position="724"/>
        <end position="738"/>
    </location>
</feature>
<evidence type="ECO:0000256" key="7">
    <source>
        <dbReference type="ARBA" id="ARBA00022692"/>
    </source>
</evidence>
<feature type="compositionally biased region" description="Gly residues" evidence="12">
    <location>
        <begin position="619"/>
        <end position="628"/>
    </location>
</feature>
<dbReference type="GO" id="GO:0005886">
    <property type="term" value="C:plasma membrane"/>
    <property type="evidence" value="ECO:0007669"/>
    <property type="project" value="UniProtKB-SubCell"/>
</dbReference>
<keyword evidence="10 13" id="KW-0472">Membrane</keyword>
<feature type="domain" description="Histidine kinase" evidence="14">
    <location>
        <begin position="427"/>
        <end position="817"/>
    </location>
</feature>
<evidence type="ECO:0000256" key="6">
    <source>
        <dbReference type="ARBA" id="ARBA00022679"/>
    </source>
</evidence>
<feature type="transmembrane region" description="Helical" evidence="13">
    <location>
        <begin position="221"/>
        <end position="240"/>
    </location>
</feature>
<dbReference type="InterPro" id="IPR036097">
    <property type="entry name" value="HisK_dim/P_sf"/>
</dbReference>
<evidence type="ECO:0000256" key="11">
    <source>
        <dbReference type="PROSITE-ProRule" id="PRU00169"/>
    </source>
</evidence>
<feature type="transmembrane region" description="Helical" evidence="13">
    <location>
        <begin position="364"/>
        <end position="387"/>
    </location>
</feature>
<name>A0A836C8Y7_9STRA</name>
<dbReference type="SUPFAM" id="SSF52172">
    <property type="entry name" value="CheY-like"/>
    <property type="match status" value="1"/>
</dbReference>
<feature type="transmembrane region" description="Helical" evidence="13">
    <location>
        <begin position="54"/>
        <end position="76"/>
    </location>
</feature>
<dbReference type="InterPro" id="IPR011006">
    <property type="entry name" value="CheY-like_superfamily"/>
</dbReference>
<feature type="compositionally biased region" description="Low complexity" evidence="12">
    <location>
        <begin position="1070"/>
        <end position="1085"/>
    </location>
</feature>
<dbReference type="GO" id="GO:0009927">
    <property type="term" value="F:histidine phosphotransfer kinase activity"/>
    <property type="evidence" value="ECO:0007669"/>
    <property type="project" value="TreeGrafter"/>
</dbReference>
<dbReference type="CDD" id="cd00082">
    <property type="entry name" value="HisKA"/>
    <property type="match status" value="1"/>
</dbReference>
<keyword evidence="8" id="KW-0418">Kinase</keyword>
<evidence type="ECO:0000256" key="12">
    <source>
        <dbReference type="SAM" id="MobiDB-lite"/>
    </source>
</evidence>
<organism evidence="16 17">
    <name type="scientific">Tribonema minus</name>
    <dbReference type="NCBI Taxonomy" id="303371"/>
    <lineage>
        <taxon>Eukaryota</taxon>
        <taxon>Sar</taxon>
        <taxon>Stramenopiles</taxon>
        <taxon>Ochrophyta</taxon>
        <taxon>PX clade</taxon>
        <taxon>Xanthophyceae</taxon>
        <taxon>Tribonematales</taxon>
        <taxon>Tribonemataceae</taxon>
        <taxon>Tribonema</taxon>
    </lineage>
</organism>
<accession>A0A836C8Y7</accession>
<feature type="region of interest" description="Disordered" evidence="12">
    <location>
        <begin position="721"/>
        <end position="740"/>
    </location>
</feature>
<evidence type="ECO:0000313" key="16">
    <source>
        <dbReference type="EMBL" id="KAG5176577.1"/>
    </source>
</evidence>
<dbReference type="SMART" id="SM00387">
    <property type="entry name" value="HATPase_c"/>
    <property type="match status" value="1"/>
</dbReference>
<dbReference type="Gene3D" id="3.30.565.10">
    <property type="entry name" value="Histidine kinase-like ATPase, C-terminal domain"/>
    <property type="match status" value="2"/>
</dbReference>
<dbReference type="InterPro" id="IPR005467">
    <property type="entry name" value="His_kinase_dom"/>
</dbReference>
<evidence type="ECO:0000256" key="3">
    <source>
        <dbReference type="ARBA" id="ARBA00012438"/>
    </source>
</evidence>
<dbReference type="SUPFAM" id="SSF47384">
    <property type="entry name" value="Homodimeric domain of signal transducing histidine kinase"/>
    <property type="match status" value="1"/>
</dbReference>
<feature type="transmembrane region" description="Helical" evidence="13">
    <location>
        <begin position="187"/>
        <end position="209"/>
    </location>
</feature>
<evidence type="ECO:0000256" key="9">
    <source>
        <dbReference type="ARBA" id="ARBA00022989"/>
    </source>
</evidence>
<protein>
    <recommendedName>
        <fullName evidence="3">histidine kinase</fullName>
        <ecNumber evidence="3">2.7.13.3</ecNumber>
    </recommendedName>
</protein>
<sequence length="1155" mass="122215">MGERSSGTGVEMAVRARGTVEKPTVSHFTIGESPGRLQQTWLQKQQQVMRRRPWWLVLGLVVLQATLYFLAARLLLSLTSSRISRVALFWCGNGITFVFLLFSPYWEWPLYMVGVVAGLFAARVGVTPPLLTLQLGLCNCVEVLVGGALLKWKLHALVRLLVGGLLLKWKLHALVRDPLYACHERFLVWLVVIMVVAPAAAAVPAAFALNASFLTGSWVHFYLSWAFADSSGSYITFYLIMVMRMAIFEETGSGIPSLHLFPALRNRVHQLNRKQLLHIFEYVACLFIMGFIFLSNLVPVASLLMFPLQGWVALRFSQLASALMDAWVSLAVVLSVMEGRAIWLNGDGDHPEPTIEMMIFMHTVLFLSVLTTQMMSFMHAALFLSVLTAQFVSTNIQAKKHALRDSKKRALRDMKRTVAEKQAFFQHISHEFRTPLSVIIGFCEALEMGDLTPQQKDQVRCMSSAGSMLSMIVDDLLELFRMEVGRATLNMQDTCLRPFFEDCCRGIQQYASFKPQLQVTYHVGAGVPERVKIDFTRAQQILYNLGSNAVKYSKEGRVTLSLTLKDPRRSGVTAAVTAADGAAASGAKGGDASLRPAPQRQWGWQRRLIAPLAAAGCDSGGGSGGGGDCGDRWADGSEPHAKPPLPIAWRRRQRWRSAAAADAAALAALLARGASSKRTSGGGGGGGAWCCGGGAAGAHPLHALGVESGGGEDAVTQASAWDGDCERGGSDAAPEPRRPPPQTVLLRLQVADTGIGIPTDALPAIFERFNRCKGHANETMAHGTGLGLSVTKQVGQLLVESTLGRGSTFTVIFPAEVVEQCDSSGGSGGGGSAPVASCAGAREALCAPLPALAALPSQLPPPPPAAASARGEVLLGDGQAVPLQVLVVEDSVLNQRLLDSMLRRMGHAPTIVSDGAAAVTAATSSHAVFDLVLLDLGLPLLDGYGVMRAVRACALPPQSDVPIVIISARAMEDNALQECRSAGADGFATKPFTARSLGAEIARLMDCGRLQRRAPTAVGAAAHSSSGSGALHQKPQRSADSSSSAHHHHHHRSSSSSGGGACTGGGGGAHRSSGSAALNGSAAAAPRGSGGAAVADYYAGLKLQHGSELEWPVTQLPSDAEPLAAPSAAAAAAAPPARRAGLRRCRCCGGTANLL</sequence>
<dbReference type="InterPro" id="IPR001789">
    <property type="entry name" value="Sig_transdc_resp-reg_receiver"/>
</dbReference>
<feature type="modified residue" description="4-aspartylphosphate" evidence="11">
    <location>
        <position position="935"/>
    </location>
</feature>
<dbReference type="Gene3D" id="3.40.50.2300">
    <property type="match status" value="1"/>
</dbReference>
<evidence type="ECO:0000256" key="13">
    <source>
        <dbReference type="SAM" id="Phobius"/>
    </source>
</evidence>
<dbReference type="Pfam" id="PF02518">
    <property type="entry name" value="HATPase_c"/>
    <property type="match status" value="1"/>
</dbReference>
<dbReference type="AlphaFoldDB" id="A0A836C8Y7"/>
<feature type="compositionally biased region" description="Low complexity" evidence="12">
    <location>
        <begin position="1019"/>
        <end position="1030"/>
    </location>
</feature>
<comment type="subcellular location">
    <subcellularLocation>
        <location evidence="2">Cell membrane</location>
        <topology evidence="2">Multi-pass membrane protein</topology>
    </subcellularLocation>
</comment>
<dbReference type="Proteomes" id="UP000664859">
    <property type="component" value="Unassembled WGS sequence"/>
</dbReference>
<dbReference type="PROSITE" id="PS50110">
    <property type="entry name" value="RESPONSE_REGULATORY"/>
    <property type="match status" value="1"/>
</dbReference>
<evidence type="ECO:0000256" key="4">
    <source>
        <dbReference type="ARBA" id="ARBA00022475"/>
    </source>
</evidence>
<evidence type="ECO:0000256" key="10">
    <source>
        <dbReference type="ARBA" id="ARBA00023136"/>
    </source>
</evidence>
<dbReference type="SMART" id="SM00448">
    <property type="entry name" value="REC"/>
    <property type="match status" value="1"/>
</dbReference>
<dbReference type="Pfam" id="PF05231">
    <property type="entry name" value="MASE1"/>
    <property type="match status" value="1"/>
</dbReference>
<gene>
    <name evidence="16" type="ORF">JKP88DRAFT_335547</name>
</gene>
<feature type="compositionally biased region" description="Gly residues" evidence="12">
    <location>
        <begin position="1057"/>
        <end position="1069"/>
    </location>
</feature>
<evidence type="ECO:0000256" key="5">
    <source>
        <dbReference type="ARBA" id="ARBA00022553"/>
    </source>
</evidence>
<evidence type="ECO:0000256" key="2">
    <source>
        <dbReference type="ARBA" id="ARBA00004651"/>
    </source>
</evidence>
<evidence type="ECO:0000313" key="17">
    <source>
        <dbReference type="Proteomes" id="UP000664859"/>
    </source>
</evidence>
<reference evidence="16" key="1">
    <citation type="submission" date="2021-02" db="EMBL/GenBank/DDBJ databases">
        <title>First Annotated Genome of the Yellow-green Alga Tribonema minus.</title>
        <authorList>
            <person name="Mahan K.M."/>
        </authorList>
    </citation>
    <scope>NUCLEOTIDE SEQUENCE</scope>
    <source>
        <strain evidence="16">UTEX B ZZ1240</strain>
    </source>
</reference>
<dbReference type="InterPro" id="IPR004358">
    <property type="entry name" value="Sig_transdc_His_kin-like_C"/>
</dbReference>
<dbReference type="InterPro" id="IPR003661">
    <property type="entry name" value="HisK_dim/P_dom"/>
</dbReference>
<dbReference type="GO" id="GO:0000155">
    <property type="term" value="F:phosphorelay sensor kinase activity"/>
    <property type="evidence" value="ECO:0007669"/>
    <property type="project" value="InterPro"/>
</dbReference>
<feature type="compositionally biased region" description="Basic and acidic residues" evidence="12">
    <location>
        <begin position="629"/>
        <end position="641"/>
    </location>
</feature>
<feature type="transmembrane region" description="Helical" evidence="13">
    <location>
        <begin position="108"/>
        <end position="126"/>
    </location>
</feature>
<proteinExistence type="predicted"/>
<evidence type="ECO:0000256" key="1">
    <source>
        <dbReference type="ARBA" id="ARBA00000085"/>
    </source>
</evidence>
<evidence type="ECO:0000259" key="14">
    <source>
        <dbReference type="PROSITE" id="PS50109"/>
    </source>
</evidence>
<dbReference type="EC" id="2.7.13.3" evidence="3"/>
<feature type="transmembrane region" description="Helical" evidence="13">
    <location>
        <begin position="279"/>
        <end position="306"/>
    </location>
</feature>
<dbReference type="Pfam" id="PF00512">
    <property type="entry name" value="HisKA"/>
    <property type="match status" value="1"/>
</dbReference>
<dbReference type="SUPFAM" id="SSF55874">
    <property type="entry name" value="ATPase domain of HSP90 chaperone/DNA topoisomerase II/histidine kinase"/>
    <property type="match status" value="2"/>
</dbReference>
<dbReference type="PRINTS" id="PR00344">
    <property type="entry name" value="BCTRLSENSOR"/>
</dbReference>
<dbReference type="PROSITE" id="PS50109">
    <property type="entry name" value="HIS_KIN"/>
    <property type="match status" value="1"/>
</dbReference>
<comment type="catalytic activity">
    <reaction evidence="1">
        <text>ATP + protein L-histidine = ADP + protein N-phospho-L-histidine.</text>
        <dbReference type="EC" id="2.7.13.3"/>
    </reaction>
</comment>
<feature type="region of interest" description="Disordered" evidence="12">
    <location>
        <begin position="619"/>
        <end position="644"/>
    </location>
</feature>
<feature type="transmembrane region" description="Helical" evidence="13">
    <location>
        <begin position="133"/>
        <end position="150"/>
    </location>
</feature>
<evidence type="ECO:0000256" key="8">
    <source>
        <dbReference type="ARBA" id="ARBA00022777"/>
    </source>
</evidence>
<evidence type="ECO:0000259" key="15">
    <source>
        <dbReference type="PROSITE" id="PS50110"/>
    </source>
</evidence>
<dbReference type="Pfam" id="PF00072">
    <property type="entry name" value="Response_reg"/>
    <property type="match status" value="1"/>
</dbReference>
<feature type="region of interest" description="Disordered" evidence="12">
    <location>
        <begin position="1016"/>
        <end position="1085"/>
    </location>
</feature>
<dbReference type="InterPro" id="IPR003594">
    <property type="entry name" value="HATPase_dom"/>
</dbReference>
<keyword evidence="5 11" id="KW-0597">Phosphoprotein</keyword>
<keyword evidence="9 13" id="KW-1133">Transmembrane helix</keyword>
<dbReference type="OrthoDB" id="60033at2759"/>
<feature type="domain" description="Response regulatory" evidence="15">
    <location>
        <begin position="884"/>
        <end position="1005"/>
    </location>
</feature>
<comment type="caution">
    <text evidence="16">The sequence shown here is derived from an EMBL/GenBank/DDBJ whole genome shotgun (WGS) entry which is preliminary data.</text>
</comment>